<name>A0A502EEG3_9MYCO</name>
<evidence type="ECO:0000313" key="1">
    <source>
        <dbReference type="EMBL" id="TPG35847.1"/>
    </source>
</evidence>
<accession>A0A502EEG3</accession>
<sequence length="129" mass="14797">MAENPAPRKFFLANVVDLRCLVRILTADEQQLAYRFAHLPLPNDAVSCDPWSSHGEGDWRRYFLTRVWDIAGIWVEVAGEQNHHGEITRWLHIGGEGQCDTSDRERLIAAITEAGELYDQLHRTIRVSE</sequence>
<reference evidence="1 2" key="1">
    <citation type="journal article" date="2019" name="Environ. Microbiol.">
        <title>Species interactions and distinct microbial communities in high Arctic permafrost affected cryosols are associated with the CH4 and CO2 gas fluxes.</title>
        <authorList>
            <person name="Altshuler I."/>
            <person name="Hamel J."/>
            <person name="Turney S."/>
            <person name="Magnuson E."/>
            <person name="Levesque R."/>
            <person name="Greer C."/>
            <person name="Whyte L.G."/>
        </authorList>
    </citation>
    <scope>NUCLEOTIDE SEQUENCE [LARGE SCALE GENOMIC DNA]</scope>
    <source>
        <strain evidence="1 2">S5.20</strain>
    </source>
</reference>
<evidence type="ECO:0000313" key="2">
    <source>
        <dbReference type="Proteomes" id="UP000320095"/>
    </source>
</evidence>
<protein>
    <submittedName>
        <fullName evidence="1">Uncharacterized protein</fullName>
    </submittedName>
</protein>
<dbReference type="RefSeq" id="WP_140689177.1">
    <property type="nucleotide sequence ID" value="NZ_RCZG01000002.1"/>
</dbReference>
<dbReference type="AlphaFoldDB" id="A0A502EEG3"/>
<proteinExistence type="predicted"/>
<organism evidence="1 2">
    <name type="scientific">Mycolicibacterium hodleri</name>
    <dbReference type="NCBI Taxonomy" id="49897"/>
    <lineage>
        <taxon>Bacteria</taxon>
        <taxon>Bacillati</taxon>
        <taxon>Actinomycetota</taxon>
        <taxon>Actinomycetes</taxon>
        <taxon>Mycobacteriales</taxon>
        <taxon>Mycobacteriaceae</taxon>
        <taxon>Mycolicibacterium</taxon>
    </lineage>
</organism>
<gene>
    <name evidence="1" type="ORF">EAH80_07320</name>
</gene>
<dbReference type="Proteomes" id="UP000320095">
    <property type="component" value="Unassembled WGS sequence"/>
</dbReference>
<dbReference type="EMBL" id="RCZG01000002">
    <property type="protein sequence ID" value="TPG35847.1"/>
    <property type="molecule type" value="Genomic_DNA"/>
</dbReference>
<keyword evidence="2" id="KW-1185">Reference proteome</keyword>
<comment type="caution">
    <text evidence="1">The sequence shown here is derived from an EMBL/GenBank/DDBJ whole genome shotgun (WGS) entry which is preliminary data.</text>
</comment>